<dbReference type="Proteomes" id="UP000827284">
    <property type="component" value="Unassembled WGS sequence"/>
</dbReference>
<feature type="compositionally biased region" description="Low complexity" evidence="1">
    <location>
        <begin position="263"/>
        <end position="288"/>
    </location>
</feature>
<comment type="caution">
    <text evidence="2">The sequence shown here is derived from an EMBL/GenBank/DDBJ whole genome shotgun (WGS) entry which is preliminary data.</text>
</comment>
<feature type="compositionally biased region" description="Low complexity" evidence="1">
    <location>
        <begin position="221"/>
        <end position="232"/>
    </location>
</feature>
<evidence type="ECO:0000256" key="1">
    <source>
        <dbReference type="SAM" id="MobiDB-lite"/>
    </source>
</evidence>
<name>A0A9P3HE92_9FUNG</name>
<feature type="compositionally biased region" description="Polar residues" evidence="1">
    <location>
        <begin position="305"/>
        <end position="323"/>
    </location>
</feature>
<feature type="compositionally biased region" description="Polar residues" evidence="1">
    <location>
        <begin position="178"/>
        <end position="214"/>
    </location>
</feature>
<feature type="compositionally biased region" description="Basic and acidic residues" evidence="1">
    <location>
        <begin position="324"/>
        <end position="348"/>
    </location>
</feature>
<keyword evidence="3" id="KW-1185">Reference proteome</keyword>
<evidence type="ECO:0000313" key="3">
    <source>
        <dbReference type="Proteomes" id="UP000827284"/>
    </source>
</evidence>
<evidence type="ECO:0000313" key="2">
    <source>
        <dbReference type="EMBL" id="GJJ75141.1"/>
    </source>
</evidence>
<dbReference type="EMBL" id="BQFW01000010">
    <property type="protein sequence ID" value="GJJ75141.1"/>
    <property type="molecule type" value="Genomic_DNA"/>
</dbReference>
<proteinExistence type="predicted"/>
<reference evidence="2" key="2">
    <citation type="journal article" date="2022" name="Microbiol. Resour. Announc.">
        <title>Whole-Genome Sequence of Entomortierella parvispora E1425, a Mucoromycotan Fungus Associated with Burkholderiaceae-Related Endosymbiotic Bacteria.</title>
        <authorList>
            <person name="Herlambang A."/>
            <person name="Guo Y."/>
            <person name="Takashima Y."/>
            <person name="Narisawa K."/>
            <person name="Ohta H."/>
            <person name="Nishizawa T."/>
        </authorList>
    </citation>
    <scope>NUCLEOTIDE SEQUENCE</scope>
    <source>
        <strain evidence="2">E1425</strain>
    </source>
</reference>
<dbReference type="AlphaFoldDB" id="A0A9P3HE92"/>
<feature type="compositionally biased region" description="Low complexity" evidence="1">
    <location>
        <begin position="31"/>
        <end position="72"/>
    </location>
</feature>
<organism evidence="2 3">
    <name type="scientific">Entomortierella parvispora</name>
    <dbReference type="NCBI Taxonomy" id="205924"/>
    <lineage>
        <taxon>Eukaryota</taxon>
        <taxon>Fungi</taxon>
        <taxon>Fungi incertae sedis</taxon>
        <taxon>Mucoromycota</taxon>
        <taxon>Mortierellomycotina</taxon>
        <taxon>Mortierellomycetes</taxon>
        <taxon>Mortierellales</taxon>
        <taxon>Mortierellaceae</taxon>
        <taxon>Entomortierella</taxon>
    </lineage>
</organism>
<reference evidence="2" key="1">
    <citation type="submission" date="2021-11" db="EMBL/GenBank/DDBJ databases">
        <authorList>
            <person name="Herlambang A."/>
            <person name="Guo Y."/>
            <person name="Takashima Y."/>
            <person name="Nishizawa T."/>
        </authorList>
    </citation>
    <scope>NUCLEOTIDE SEQUENCE</scope>
    <source>
        <strain evidence="2">E1425</strain>
    </source>
</reference>
<gene>
    <name evidence="2" type="ORF">EMPS_07499</name>
</gene>
<feature type="compositionally biased region" description="Polar residues" evidence="1">
    <location>
        <begin position="73"/>
        <end position="101"/>
    </location>
</feature>
<sequence length="477" mass="47634">MSSPTAGLGRKKDSGMNLDRNSNSEGDSSPSLSAQASRTASTSLSSLATMRASQSSPTTNTGTGTSAPSPSQRPSLTSLASNTGSLSSRPGLSSFGASSKGISGGLGSRPSLTALARSASPAHGAQSTASGATPSRPPLSQLLANRSSTGAVGTMPSTSAALPPRRSLVGLAKVGSGSDPNSKISPNVPSSTVASTANKSEPQSGTAEPKSSPTVGLAVRSGPSLSGPSVLSGLGGLSGLARNSGLGSNGGGGLRGGLGGGIQVQSSLSGTLGSPSSPSLSGLASRSLQSRASPSLAGLSKRTESSSIATYTQDRTTDPQQAQLEDKSVAQEERDFSSPSHSDFKDDSAAYGQESNEAFATMAEQFAATSPFSTLIAKPSHFAISIFERLDPVPVPLAVETAARVASFEPSSLSRDSDTAEIAAANKIATGVSKSARTAEAEACVRAKAFQFDQPSPDDIVFKAQGSRATVIGIGNR</sequence>
<feature type="compositionally biased region" description="Polar residues" evidence="1">
    <location>
        <begin position="142"/>
        <end position="160"/>
    </location>
</feature>
<accession>A0A9P3HE92</accession>
<protein>
    <submittedName>
        <fullName evidence="2">Uncharacterized protein</fullName>
    </submittedName>
</protein>
<feature type="region of interest" description="Disordered" evidence="1">
    <location>
        <begin position="1"/>
        <end position="349"/>
    </location>
</feature>
<feature type="compositionally biased region" description="Polar residues" evidence="1">
    <location>
        <begin position="19"/>
        <end position="30"/>
    </location>
</feature>
<feature type="compositionally biased region" description="Gly residues" evidence="1">
    <location>
        <begin position="247"/>
        <end position="262"/>
    </location>
</feature>
<dbReference type="OrthoDB" id="2449404at2759"/>